<dbReference type="Pfam" id="PF00391">
    <property type="entry name" value="PEP-utilizers"/>
    <property type="match status" value="1"/>
</dbReference>
<dbReference type="SUPFAM" id="SSF52009">
    <property type="entry name" value="Phosphohistidine domain"/>
    <property type="match status" value="1"/>
</dbReference>
<evidence type="ECO:0000259" key="2">
    <source>
        <dbReference type="Pfam" id="PF01326"/>
    </source>
</evidence>
<name>A0ABQ2HVQ0_9BACT</name>
<feature type="domain" description="Pyruvate phosphate dikinase AMP/ATP-binding" evidence="2">
    <location>
        <begin position="238"/>
        <end position="289"/>
    </location>
</feature>
<dbReference type="PANTHER" id="PTHR43615">
    <property type="entry name" value="PHOSPHOENOLPYRUVATE SYNTHASE-RELATED"/>
    <property type="match status" value="1"/>
</dbReference>
<dbReference type="Pfam" id="PF01326">
    <property type="entry name" value="PPDK_N"/>
    <property type="match status" value="2"/>
</dbReference>
<dbReference type="EMBL" id="BMLI01000001">
    <property type="protein sequence ID" value="GGM89561.1"/>
    <property type="molecule type" value="Genomic_DNA"/>
</dbReference>
<dbReference type="PANTHER" id="PTHR43615:SF1">
    <property type="entry name" value="PPDK_N DOMAIN-CONTAINING PROTEIN"/>
    <property type="match status" value="1"/>
</dbReference>
<proteinExistence type="predicted"/>
<dbReference type="InterPro" id="IPR008279">
    <property type="entry name" value="PEP-util_enz_mobile_dom"/>
</dbReference>
<feature type="domain" description="PEP-utilising enzyme mobile" evidence="1">
    <location>
        <begin position="765"/>
        <end position="836"/>
    </location>
</feature>
<dbReference type="InterPro" id="IPR036637">
    <property type="entry name" value="Phosphohistidine_dom_sf"/>
</dbReference>
<protein>
    <submittedName>
        <fullName evidence="3">Phosphoenolpyruvate synthase</fullName>
    </submittedName>
</protein>
<dbReference type="NCBIfam" id="NF004877">
    <property type="entry name" value="PRK06241.1-2"/>
    <property type="match status" value="1"/>
</dbReference>
<dbReference type="Gene3D" id="3.50.30.10">
    <property type="entry name" value="Phosphohistidine domain"/>
    <property type="match status" value="1"/>
</dbReference>
<dbReference type="InterPro" id="IPR051549">
    <property type="entry name" value="PEP_Utilizing_Enz"/>
</dbReference>
<feature type="domain" description="Pyruvate phosphate dikinase AMP/ATP-binding" evidence="2">
    <location>
        <begin position="17"/>
        <end position="232"/>
    </location>
</feature>
<organism evidence="3 4">
    <name type="scientific">Dyadobacter beijingensis</name>
    <dbReference type="NCBI Taxonomy" id="365489"/>
    <lineage>
        <taxon>Bacteria</taxon>
        <taxon>Pseudomonadati</taxon>
        <taxon>Bacteroidota</taxon>
        <taxon>Cytophagia</taxon>
        <taxon>Cytophagales</taxon>
        <taxon>Spirosomataceae</taxon>
        <taxon>Dyadobacter</taxon>
    </lineage>
</organism>
<dbReference type="InterPro" id="IPR002192">
    <property type="entry name" value="PPDK_AMP/ATP-bd"/>
</dbReference>
<accession>A0ABQ2HVQ0</accession>
<dbReference type="Gene3D" id="3.30.1490.20">
    <property type="entry name" value="ATP-grasp fold, A domain"/>
    <property type="match status" value="1"/>
</dbReference>
<keyword evidence="4" id="KW-1185">Reference proteome</keyword>
<dbReference type="Gene3D" id="3.30.470.20">
    <property type="entry name" value="ATP-grasp fold, B domain"/>
    <property type="match status" value="2"/>
</dbReference>
<reference evidence="4" key="1">
    <citation type="journal article" date="2019" name="Int. J. Syst. Evol. Microbiol.">
        <title>The Global Catalogue of Microorganisms (GCM) 10K type strain sequencing project: providing services to taxonomists for standard genome sequencing and annotation.</title>
        <authorList>
            <consortium name="The Broad Institute Genomics Platform"/>
            <consortium name="The Broad Institute Genome Sequencing Center for Infectious Disease"/>
            <person name="Wu L."/>
            <person name="Ma J."/>
        </authorList>
    </citation>
    <scope>NUCLEOTIDE SEQUENCE [LARGE SCALE GENOMIC DNA]</scope>
    <source>
        <strain evidence="4">CGMCC 1.6375</strain>
    </source>
</reference>
<evidence type="ECO:0000313" key="4">
    <source>
        <dbReference type="Proteomes" id="UP000632339"/>
    </source>
</evidence>
<gene>
    <name evidence="3" type="primary">pps</name>
    <name evidence="3" type="ORF">GCM10010967_22970</name>
</gene>
<dbReference type="InterPro" id="IPR013815">
    <property type="entry name" value="ATP_grasp_subdomain_1"/>
</dbReference>
<evidence type="ECO:0000259" key="1">
    <source>
        <dbReference type="Pfam" id="PF00391"/>
    </source>
</evidence>
<sequence length="845" mass="91788">MEYVIGLRDADRAKPALAGGKGANLGALSEMPGIHVPDGFCITTRAFQRVAGQSAQLSALLEQLAALTVHDLAEIARLGAEIRYLIEETAIAGDIVDEIILSLAALGEEDAYAVRSSATAEDLPGASFAGQQDSFLNVTGPDAILAHVRKCWASLFTDRAISYRIRHGFDHRKVHLAVVVQKMVLAEASGVMFTADPVSGNRKVVAVDAVAGLGEALVGGLVNAEHYKVRGDEVIRTHGEVQVLTDAQIAELAQTGREIEQHFGMPQDIEWCLAQGQFYIVQSRPITTLFPIPETEDAGYRVYLSVGHQQMMTDAIKPLGISVWQMTALRPMYTAGGRLFVDVTDELASPIRREMLMNLAGKSDPLVKDALTTLLERGDVVQTPPEEESPAPVKAPAPHNYQAMLGYDPGIVPDLIARSQASIANLKQQIQGLSGQELIDFITSHSRSHRQEMAGSRSFGVLMTGINAAAWINDNMKEWLGETNAADTLAQSVPGNVTSEMGLALLDVADVVRDNPQVVSFLQNTDEGFSPNDLAGLPGGAAAKQAIEDFLDRYGMRCAGEIDITKTRWAEKPAMLVPLILGNVRNFPPGAGKAKFEEGMRQAVSKEKELTDRLLQLPDGHAKAAELQRMARLVRHYAGYREYPKYDMVSHYFIYKQALLREAQRLVNAGILSEKEDLYYLTLEETGEAGRTGKTDHALINQRKEAFNGFERLTPPRVLTSDGEVLNGRFRRDGLPQGAIVGLPVSTGIVEGRARVILNMAEADLEEGDILVTTFTDPSWTPLFVSIKGLVTQVGGLMTHGAVIAREYGLPAVVGIDDVTTLIRDGQRIRVNGTEGYVEVVPTNT</sequence>
<dbReference type="SUPFAM" id="SSF56059">
    <property type="entry name" value="Glutathione synthetase ATP-binding domain-like"/>
    <property type="match status" value="1"/>
</dbReference>
<comment type="caution">
    <text evidence="3">The sequence shown here is derived from an EMBL/GenBank/DDBJ whole genome shotgun (WGS) entry which is preliminary data.</text>
</comment>
<evidence type="ECO:0000313" key="3">
    <source>
        <dbReference type="EMBL" id="GGM89561.1"/>
    </source>
</evidence>
<dbReference type="Proteomes" id="UP000632339">
    <property type="component" value="Unassembled WGS sequence"/>
</dbReference>